<organism evidence="1">
    <name type="scientific">bioreactor metagenome</name>
    <dbReference type="NCBI Taxonomy" id="1076179"/>
    <lineage>
        <taxon>unclassified sequences</taxon>
        <taxon>metagenomes</taxon>
        <taxon>ecological metagenomes</taxon>
    </lineage>
</organism>
<keyword evidence="1" id="KW-0347">Helicase</keyword>
<keyword evidence="1" id="KW-0067">ATP-binding</keyword>
<dbReference type="EMBL" id="VSSQ01000007">
    <property type="protein sequence ID" value="MPL58741.1"/>
    <property type="molecule type" value="Genomic_DNA"/>
</dbReference>
<dbReference type="SUPFAM" id="SSF52540">
    <property type="entry name" value="P-loop containing nucleoside triphosphate hydrolases"/>
    <property type="match status" value="1"/>
</dbReference>
<protein>
    <submittedName>
        <fullName evidence="1">ATP-dependent RecD-like DNA helicase</fullName>
        <ecNumber evidence="1">3.6.4.12</ecNumber>
    </submittedName>
</protein>
<sequence length="362" mass="39917">MKTGKIKHVFPGGNTPQGFFSYYDHILPDATRFFILKGGPGTGKSTFMKKIGASLINEGYDVEYHHCSSDNKSLDGVMVPALQVAFVDGTAPHVVDPKNPGVVDEIIYLGDFWCEESMAANKAKVIACNAEIGKNFKRAYRVLKAAKCLYDDWEAANYEAMDFAMANKKANEVLGRIFGSSNEIGAGKVRKLFASAITPEGPIHYLDSVVGIMPRLFVITGDPGTGKATLLKKVLDTAAAKGLDAEAYYCPLDPEKVEHIVVPSLGVALTTSVRPHCIPVDGAELVIDMNDCLNLDIAKRYTAIVEYDRENFWTLFDKAISYISQSKKLHDELETYYVPYMNFAGIQALWEKTRARVKGYAK</sequence>
<reference evidence="1" key="1">
    <citation type="submission" date="2019-08" db="EMBL/GenBank/DDBJ databases">
        <authorList>
            <person name="Kucharzyk K."/>
            <person name="Murdoch R.W."/>
            <person name="Higgins S."/>
            <person name="Loffler F."/>
        </authorList>
    </citation>
    <scope>NUCLEOTIDE SEQUENCE</scope>
</reference>
<dbReference type="InterPro" id="IPR027417">
    <property type="entry name" value="P-loop_NTPase"/>
</dbReference>
<dbReference type="AlphaFoldDB" id="A0A644SYL7"/>
<evidence type="ECO:0000313" key="1">
    <source>
        <dbReference type="EMBL" id="MPL58741.1"/>
    </source>
</evidence>
<proteinExistence type="predicted"/>
<keyword evidence="1" id="KW-0378">Hydrolase</keyword>
<dbReference type="GO" id="GO:0016787">
    <property type="term" value="F:hydrolase activity"/>
    <property type="evidence" value="ECO:0007669"/>
    <property type="project" value="UniProtKB-KW"/>
</dbReference>
<keyword evidence="1" id="KW-0547">Nucleotide-binding</keyword>
<dbReference type="EC" id="3.6.4.12" evidence="1"/>
<comment type="caution">
    <text evidence="1">The sequence shown here is derived from an EMBL/GenBank/DDBJ whole genome shotgun (WGS) entry which is preliminary data.</text>
</comment>
<dbReference type="GO" id="GO:0003678">
    <property type="term" value="F:DNA helicase activity"/>
    <property type="evidence" value="ECO:0007669"/>
    <property type="project" value="UniProtKB-EC"/>
</dbReference>
<accession>A0A644SYL7</accession>
<name>A0A644SYL7_9ZZZZ</name>
<gene>
    <name evidence="1" type="primary">recD2_1</name>
    <name evidence="1" type="ORF">SDC9_04283</name>
</gene>